<comment type="caution">
    <text evidence="3">The sequence shown here is derived from an EMBL/GenBank/DDBJ whole genome shotgun (WGS) entry which is preliminary data.</text>
</comment>
<feature type="transmembrane region" description="Helical" evidence="2">
    <location>
        <begin position="49"/>
        <end position="68"/>
    </location>
</feature>
<organism evidence="3 4">
    <name type="scientific">Conoideocrella luteorostrata</name>
    <dbReference type="NCBI Taxonomy" id="1105319"/>
    <lineage>
        <taxon>Eukaryota</taxon>
        <taxon>Fungi</taxon>
        <taxon>Dikarya</taxon>
        <taxon>Ascomycota</taxon>
        <taxon>Pezizomycotina</taxon>
        <taxon>Sordariomycetes</taxon>
        <taxon>Hypocreomycetidae</taxon>
        <taxon>Hypocreales</taxon>
        <taxon>Clavicipitaceae</taxon>
        <taxon>Conoideocrella</taxon>
    </lineage>
</organism>
<keyword evidence="2" id="KW-1133">Transmembrane helix</keyword>
<proteinExistence type="inferred from homology"/>
<dbReference type="Proteomes" id="UP001251528">
    <property type="component" value="Unassembled WGS sequence"/>
</dbReference>
<keyword evidence="2" id="KW-0472">Membrane</keyword>
<dbReference type="PANTHER" id="PTHR12475:SF4">
    <property type="entry name" value="PROTEIN THEM6"/>
    <property type="match status" value="1"/>
</dbReference>
<evidence type="ECO:0000256" key="1">
    <source>
        <dbReference type="ARBA" id="ARBA00038476"/>
    </source>
</evidence>
<accession>A0AAJ0CZ37</accession>
<evidence type="ECO:0000256" key="2">
    <source>
        <dbReference type="SAM" id="Phobius"/>
    </source>
</evidence>
<keyword evidence="2" id="KW-0812">Transmembrane</keyword>
<dbReference type="EMBL" id="JASWJB010000030">
    <property type="protein sequence ID" value="KAK2608922.1"/>
    <property type="molecule type" value="Genomic_DNA"/>
</dbReference>
<reference evidence="3" key="1">
    <citation type="submission" date="2023-06" db="EMBL/GenBank/DDBJ databases">
        <title>Conoideocrella luteorostrata (Hypocreales: Clavicipitaceae), a potential biocontrol fungus for elongate hemlock scale in United States Christmas tree production areas.</title>
        <authorList>
            <person name="Barrett H."/>
            <person name="Lovett B."/>
            <person name="Macias A.M."/>
            <person name="Stajich J.E."/>
            <person name="Kasson M.T."/>
        </authorList>
    </citation>
    <scope>NUCLEOTIDE SEQUENCE</scope>
    <source>
        <strain evidence="3">ARSEF 14590</strain>
    </source>
</reference>
<sequence length="342" mass="37883">MAAATSSRASILTVAVYLFLLAVAGVAGYGALHVNWEYVLTGPGRNSRILLLVFVLFNWKALPFAWTYRVFHAFIYHTILYKSPNLTPQALFKPIITGMHAPLMEIDYNLHKSNSTFFTDLDVSRIHLLSYLFRPAVKVLSNNAKTGLVRDPKTDKPINGAMGVMLGSVACSFKREIGAYKGYQLWSRVLTWDRKWLYIVTHFVPKGAAKPTESLDQHAGKAGGVKGVSDTLAKKVYATAVSKYVFKVGRLTVHPAIIMEASNLLPVRPGGWKSGENQLGDENIDIGDIDLSQKCGIVWDWRRVEAQRRHGMDMVAQAQTIDEMHHMFDGGDSGVLADVGNC</sequence>
<protein>
    <recommendedName>
        <fullName evidence="5">Capsule polysaccharide biosynthesis protein</fullName>
    </recommendedName>
</protein>
<name>A0AAJ0CZ37_9HYPO</name>
<evidence type="ECO:0000313" key="4">
    <source>
        <dbReference type="Proteomes" id="UP001251528"/>
    </source>
</evidence>
<comment type="similarity">
    <text evidence="1">Belongs to the lcsJ thioesterase family.</text>
</comment>
<feature type="transmembrane region" description="Helical" evidence="2">
    <location>
        <begin position="9"/>
        <end position="29"/>
    </location>
</feature>
<gene>
    <name evidence="3" type="ORF">QQS21_002498</name>
</gene>
<dbReference type="PANTHER" id="PTHR12475">
    <property type="match status" value="1"/>
</dbReference>
<dbReference type="InterPro" id="IPR051490">
    <property type="entry name" value="THEM6_lcsJ_thioesterase"/>
</dbReference>
<dbReference type="InterPro" id="IPR029069">
    <property type="entry name" value="HotDog_dom_sf"/>
</dbReference>
<evidence type="ECO:0000313" key="3">
    <source>
        <dbReference type="EMBL" id="KAK2608922.1"/>
    </source>
</evidence>
<keyword evidence="4" id="KW-1185">Reference proteome</keyword>
<dbReference type="SUPFAM" id="SSF54637">
    <property type="entry name" value="Thioesterase/thiol ester dehydrase-isomerase"/>
    <property type="match status" value="1"/>
</dbReference>
<dbReference type="AlphaFoldDB" id="A0AAJ0CZ37"/>
<evidence type="ECO:0008006" key="5">
    <source>
        <dbReference type="Google" id="ProtNLM"/>
    </source>
</evidence>
<dbReference type="Pfam" id="PF13279">
    <property type="entry name" value="4HBT_2"/>
    <property type="match status" value="1"/>
</dbReference>